<reference evidence="1" key="1">
    <citation type="journal article" date="2020" name="mSystems">
        <title>Genome- and Community-Level Interaction Insights into Carbon Utilization and Element Cycling Functions of Hydrothermarchaeota in Hydrothermal Sediment.</title>
        <authorList>
            <person name="Zhou Z."/>
            <person name="Liu Y."/>
            <person name="Xu W."/>
            <person name="Pan J."/>
            <person name="Luo Z.H."/>
            <person name="Li M."/>
        </authorList>
    </citation>
    <scope>NUCLEOTIDE SEQUENCE [LARGE SCALE GENOMIC DNA]</scope>
    <source>
        <strain evidence="1">SpSt-479</strain>
    </source>
</reference>
<evidence type="ECO:0000313" key="1">
    <source>
        <dbReference type="EMBL" id="HFI90403.1"/>
    </source>
</evidence>
<dbReference type="EMBL" id="DSUJ01000008">
    <property type="protein sequence ID" value="HFI90403.1"/>
    <property type="molecule type" value="Genomic_DNA"/>
</dbReference>
<dbReference type="AlphaFoldDB" id="A0A7V2ZI17"/>
<protein>
    <submittedName>
        <fullName evidence="1">Uncharacterized protein</fullName>
    </submittedName>
</protein>
<gene>
    <name evidence="1" type="ORF">ENS31_02605</name>
</gene>
<sequence>MKVGQNSNPNFINTVSVNSRINRTYSQSVKSSDEVLSEKEKNFFAQMYPDKSSEIMDYSFYGKSGKLNNVKLGSHFDRRG</sequence>
<accession>A0A7V2ZI17</accession>
<name>A0A7V2ZI17_9BACT</name>
<proteinExistence type="predicted"/>
<organism evidence="1">
    <name type="scientific">Ignavibacterium album</name>
    <dbReference type="NCBI Taxonomy" id="591197"/>
    <lineage>
        <taxon>Bacteria</taxon>
        <taxon>Pseudomonadati</taxon>
        <taxon>Ignavibacteriota</taxon>
        <taxon>Ignavibacteria</taxon>
        <taxon>Ignavibacteriales</taxon>
        <taxon>Ignavibacteriaceae</taxon>
        <taxon>Ignavibacterium</taxon>
    </lineage>
</organism>
<comment type="caution">
    <text evidence="1">The sequence shown here is derived from an EMBL/GenBank/DDBJ whole genome shotgun (WGS) entry which is preliminary data.</text>
</comment>